<dbReference type="GeneID" id="68573779"/>
<feature type="transmembrane region" description="Helical" evidence="1">
    <location>
        <begin position="40"/>
        <end position="59"/>
    </location>
</feature>
<feature type="transmembrane region" description="Helical" evidence="1">
    <location>
        <begin position="65"/>
        <end position="85"/>
    </location>
</feature>
<evidence type="ECO:0000313" key="3">
    <source>
        <dbReference type="Proteomes" id="UP001500194"/>
    </source>
</evidence>
<proteinExistence type="predicted"/>
<sequence>MTLLDRLARVAPVSAGGDPDLDRALALLDRPEDAETVRTAALALPVLAAGPALVLATVASLMLGLAVLACGSLAAAGILALPALAADARRSRALGDGPDLVCRAVLAGALEPTPEHTAAFAADAPGALAARLAGHVRYALGAPTTAWTRFRRAWRDHDPELARAVALVEAATNAPDAERARLLDRALAVSLDAVAARVTDYASTLSTLVTGVYAAGVVLPLALVGLLPVAPVSGLSVPLVGLAVVYDLVLPLALAAAIAVVLARRPAAFPAVPIPRDHPALAGRARPALVWAAAAAACALAVFAVLAPWALPFAPVAGLGAGLVRWTRPVLGVREDVAALERGLPDALVVVGQHVRRGRPPEGALAAAAAELDGTVSTVFADASRLQRTLTVDTRTAFLGRYGALRDLPSARARSTVAVLGDAAAAGPPGGRVLVSLADHLDRLVRVERDTAADLAAVTNALDTTGRWVAPCVAGVTVALARTLRPLGDGALPYSPDALALVVGGYVAALAVLLPAFASVVRHGADRARAVHAAGSALAVAAVVYPVVATLAALVTSV</sequence>
<dbReference type="Proteomes" id="UP001500194">
    <property type="component" value="Unassembled WGS sequence"/>
</dbReference>
<keyword evidence="3" id="KW-1185">Reference proteome</keyword>
<keyword evidence="1" id="KW-0812">Transmembrane</keyword>
<name>A0AAV3T3J6_9EURY</name>
<accession>A0AAV3T3J6</accession>
<reference evidence="2 3" key="1">
    <citation type="journal article" date="2019" name="Int. J. Syst. Evol. Microbiol.">
        <title>The Global Catalogue of Microorganisms (GCM) 10K type strain sequencing project: providing services to taxonomists for standard genome sequencing and annotation.</title>
        <authorList>
            <consortium name="The Broad Institute Genomics Platform"/>
            <consortium name="The Broad Institute Genome Sequencing Center for Infectious Disease"/>
            <person name="Wu L."/>
            <person name="Ma J."/>
        </authorList>
    </citation>
    <scope>NUCLEOTIDE SEQUENCE [LARGE SCALE GENOMIC DNA]</scope>
    <source>
        <strain evidence="2 3">JCM 16327</strain>
    </source>
</reference>
<feature type="transmembrane region" description="Helical" evidence="1">
    <location>
        <begin position="498"/>
        <end position="521"/>
    </location>
</feature>
<feature type="transmembrane region" description="Helical" evidence="1">
    <location>
        <begin position="205"/>
        <end position="227"/>
    </location>
</feature>
<evidence type="ECO:0000256" key="1">
    <source>
        <dbReference type="SAM" id="Phobius"/>
    </source>
</evidence>
<feature type="transmembrane region" description="Helical" evidence="1">
    <location>
        <begin position="533"/>
        <end position="555"/>
    </location>
</feature>
<feature type="transmembrane region" description="Helical" evidence="1">
    <location>
        <begin position="288"/>
        <end position="311"/>
    </location>
</feature>
<dbReference type="AlphaFoldDB" id="A0AAV3T3J6"/>
<comment type="caution">
    <text evidence="2">The sequence shown here is derived from an EMBL/GenBank/DDBJ whole genome shotgun (WGS) entry which is preliminary data.</text>
</comment>
<protein>
    <recommendedName>
        <fullName evidence="4">Type II secretion system protein</fullName>
    </recommendedName>
</protein>
<gene>
    <name evidence="2" type="ORF">GCM10009019_15440</name>
</gene>
<dbReference type="RefSeq" id="WP_227260772.1">
    <property type="nucleotide sequence ID" value="NZ_BAAADU010000002.1"/>
</dbReference>
<feature type="transmembrane region" description="Helical" evidence="1">
    <location>
        <begin position="239"/>
        <end position="263"/>
    </location>
</feature>
<evidence type="ECO:0008006" key="4">
    <source>
        <dbReference type="Google" id="ProtNLM"/>
    </source>
</evidence>
<keyword evidence="1" id="KW-0472">Membrane</keyword>
<organism evidence="2 3">
    <name type="scientific">Salarchaeum japonicum</name>
    <dbReference type="NCBI Taxonomy" id="555573"/>
    <lineage>
        <taxon>Archaea</taxon>
        <taxon>Methanobacteriati</taxon>
        <taxon>Methanobacteriota</taxon>
        <taxon>Stenosarchaea group</taxon>
        <taxon>Halobacteria</taxon>
        <taxon>Halobacteriales</taxon>
        <taxon>Halobacteriaceae</taxon>
    </lineage>
</organism>
<evidence type="ECO:0000313" key="2">
    <source>
        <dbReference type="EMBL" id="GAA0653057.1"/>
    </source>
</evidence>
<keyword evidence="1" id="KW-1133">Transmembrane helix</keyword>
<dbReference type="EMBL" id="BAAADU010000002">
    <property type="protein sequence ID" value="GAA0653057.1"/>
    <property type="molecule type" value="Genomic_DNA"/>
</dbReference>